<dbReference type="InterPro" id="IPR011856">
    <property type="entry name" value="tRNA_endonuc-like_dom_sf"/>
</dbReference>
<organism evidence="5 6">
    <name type="scientific">Anoxybacillus andreesenii</name>
    <dbReference type="NCBI Taxonomy" id="1325932"/>
    <lineage>
        <taxon>Bacteria</taxon>
        <taxon>Bacillati</taxon>
        <taxon>Bacillota</taxon>
        <taxon>Bacilli</taxon>
        <taxon>Bacillales</taxon>
        <taxon>Anoxybacillaceae</taxon>
        <taxon>Anoxybacillus</taxon>
    </lineage>
</organism>
<evidence type="ECO:0000256" key="1">
    <source>
        <dbReference type="ARBA" id="ARBA00001946"/>
    </source>
</evidence>
<dbReference type="EMBL" id="JAUSTU010000002">
    <property type="protein sequence ID" value="MDQ0154174.1"/>
    <property type="molecule type" value="Genomic_DNA"/>
</dbReference>
<accession>A0ABT9UZQ3</accession>
<protein>
    <submittedName>
        <fullName evidence="5">G:T-mismatch repair DNA endonuclease (Very short patch repair protein)</fullName>
    </submittedName>
</protein>
<evidence type="ECO:0000313" key="5">
    <source>
        <dbReference type="EMBL" id="MDQ0154174.1"/>
    </source>
</evidence>
<evidence type="ECO:0000256" key="3">
    <source>
        <dbReference type="ARBA" id="ARBA00022801"/>
    </source>
</evidence>
<evidence type="ECO:0000259" key="4">
    <source>
        <dbReference type="SMART" id="SM00990"/>
    </source>
</evidence>
<dbReference type="GO" id="GO:0004519">
    <property type="term" value="F:endonuclease activity"/>
    <property type="evidence" value="ECO:0007669"/>
    <property type="project" value="UniProtKB-KW"/>
</dbReference>
<dbReference type="Proteomes" id="UP001231362">
    <property type="component" value="Unassembled WGS sequence"/>
</dbReference>
<reference evidence="5 6" key="1">
    <citation type="submission" date="2023-07" db="EMBL/GenBank/DDBJ databases">
        <title>Genomic Encyclopedia of Type Strains, Phase IV (KMG-IV): sequencing the most valuable type-strain genomes for metagenomic binning, comparative biology and taxonomic classification.</title>
        <authorList>
            <person name="Goeker M."/>
        </authorList>
    </citation>
    <scope>NUCLEOTIDE SEQUENCE [LARGE SCALE GENOMIC DNA]</scope>
    <source>
        <strain evidence="5 6">DSM 23948</strain>
    </source>
</reference>
<proteinExistence type="predicted"/>
<feature type="domain" description="VRR-NUC" evidence="4">
    <location>
        <begin position="1"/>
        <end position="81"/>
    </location>
</feature>
<keyword evidence="5" id="KW-0255">Endonuclease</keyword>
<evidence type="ECO:0000313" key="6">
    <source>
        <dbReference type="Proteomes" id="UP001231362"/>
    </source>
</evidence>
<dbReference type="SMART" id="SM00990">
    <property type="entry name" value="VRR_NUC"/>
    <property type="match status" value="1"/>
</dbReference>
<dbReference type="Gene3D" id="3.40.1350.10">
    <property type="match status" value="1"/>
</dbReference>
<keyword evidence="3" id="KW-0378">Hydrolase</keyword>
<dbReference type="InterPro" id="IPR014883">
    <property type="entry name" value="VRR_NUC"/>
</dbReference>
<name>A0ABT9UZQ3_9BACL</name>
<comment type="cofactor">
    <cofactor evidence="1">
        <name>Mg(2+)</name>
        <dbReference type="ChEBI" id="CHEBI:18420"/>
    </cofactor>
</comment>
<keyword evidence="6" id="KW-1185">Reference proteome</keyword>
<gene>
    <name evidence="5" type="ORF">J2S07_000478</name>
</gene>
<evidence type="ECO:0000256" key="2">
    <source>
        <dbReference type="ARBA" id="ARBA00022722"/>
    </source>
</evidence>
<dbReference type="RefSeq" id="WP_307148792.1">
    <property type="nucleotide sequence ID" value="NZ_JAUSTU010000002.1"/>
</dbReference>
<keyword evidence="2" id="KW-0540">Nuclease</keyword>
<comment type="caution">
    <text evidence="5">The sequence shown here is derived from an EMBL/GenBank/DDBJ whole genome shotgun (WGS) entry which is preliminary data.</text>
</comment>
<sequence length="92" mass="10461">MNEVSIEKRLKMKVSEHGGLAFKLISPGFAGVPDRLVLFNGAKVAFVELKAPAKKLRALQRKRKKQLEALGFKVYKIDSFEAVDRMLEEMIR</sequence>